<dbReference type="EMBL" id="SJPN01000002">
    <property type="protein sequence ID" value="TWU06336.1"/>
    <property type="molecule type" value="Genomic_DNA"/>
</dbReference>
<evidence type="ECO:0000259" key="5">
    <source>
        <dbReference type="PROSITE" id="PS50893"/>
    </source>
</evidence>
<dbReference type="GO" id="GO:0098796">
    <property type="term" value="C:membrane protein complex"/>
    <property type="evidence" value="ECO:0007669"/>
    <property type="project" value="UniProtKB-ARBA"/>
</dbReference>
<dbReference type="GO" id="GO:0022857">
    <property type="term" value="F:transmembrane transporter activity"/>
    <property type="evidence" value="ECO:0007669"/>
    <property type="project" value="UniProtKB-ARBA"/>
</dbReference>
<dbReference type="InterPro" id="IPR015854">
    <property type="entry name" value="ABC_transpr_LolD-like"/>
</dbReference>
<protein>
    <submittedName>
        <fullName evidence="6">Lipoprotein-releasing system ATP-binding protein LolD</fullName>
        <ecNumber evidence="6">3.6.3.-</ecNumber>
    </submittedName>
</protein>
<dbReference type="Proteomes" id="UP000320176">
    <property type="component" value="Unassembled WGS sequence"/>
</dbReference>
<dbReference type="Gene3D" id="3.40.50.300">
    <property type="entry name" value="P-loop containing nucleotide triphosphate hydrolases"/>
    <property type="match status" value="1"/>
</dbReference>
<dbReference type="EC" id="3.6.3.-" evidence="6"/>
<evidence type="ECO:0000256" key="4">
    <source>
        <dbReference type="ARBA" id="ARBA00038388"/>
    </source>
</evidence>
<keyword evidence="3 6" id="KW-0067">ATP-binding</keyword>
<evidence type="ECO:0000256" key="3">
    <source>
        <dbReference type="ARBA" id="ARBA00022840"/>
    </source>
</evidence>
<dbReference type="Pfam" id="PF00005">
    <property type="entry name" value="ABC_tran"/>
    <property type="match status" value="1"/>
</dbReference>
<comment type="similarity">
    <text evidence="4">Belongs to the ABC transporter superfamily. Macrolide exporter (TC 3.A.1.122) family.</text>
</comment>
<dbReference type="PANTHER" id="PTHR24220:SF689">
    <property type="entry name" value="LIPOPROTEIN-RELEASING SYSTEM ATP-BINDING PROTEIN LOLD"/>
    <property type="match status" value="1"/>
</dbReference>
<keyword evidence="6" id="KW-0378">Hydrolase</keyword>
<proteinExistence type="inferred from homology"/>
<accession>A0A5C6B4X8</accession>
<dbReference type="GO" id="GO:0016887">
    <property type="term" value="F:ATP hydrolysis activity"/>
    <property type="evidence" value="ECO:0007669"/>
    <property type="project" value="InterPro"/>
</dbReference>
<evidence type="ECO:0000256" key="1">
    <source>
        <dbReference type="ARBA" id="ARBA00022448"/>
    </source>
</evidence>
<dbReference type="CDD" id="cd03255">
    <property type="entry name" value="ABC_MJ0796_LolCDE_FtsE"/>
    <property type="match status" value="1"/>
</dbReference>
<keyword evidence="1" id="KW-0813">Transport</keyword>
<dbReference type="FunFam" id="3.40.50.300:FF:000032">
    <property type="entry name" value="Export ABC transporter ATP-binding protein"/>
    <property type="match status" value="1"/>
</dbReference>
<dbReference type="PANTHER" id="PTHR24220">
    <property type="entry name" value="IMPORT ATP-BINDING PROTEIN"/>
    <property type="match status" value="1"/>
</dbReference>
<evidence type="ECO:0000256" key="2">
    <source>
        <dbReference type="ARBA" id="ARBA00022741"/>
    </source>
</evidence>
<sequence length="246" mass="26099">MTGWPQQSLARIEPSQAKHARMSAMSTLSVQHVSKSFGTTESPLQVLTDVTLELSGGDSLAIVGPSGSGKSTLLQILGTLDQPTSGTVLIDGTDPFSYSAAQLAAFRNHKIGFIFQDHHLLPQLSVIENVLVPTLAGGRPGSEHIDRAGELIEAVGLGHRRGHLPSQLSGGERERVAIARALLMKPTLILADEPTGNLDRKSAEAVTELLLRLQSDNGAILISVTHSDALAAAMKDRKELLDGKLV</sequence>
<dbReference type="InterPro" id="IPR003439">
    <property type="entry name" value="ABC_transporter-like_ATP-bd"/>
</dbReference>
<dbReference type="SMART" id="SM00382">
    <property type="entry name" value="AAA"/>
    <property type="match status" value="1"/>
</dbReference>
<evidence type="ECO:0000313" key="7">
    <source>
        <dbReference type="Proteomes" id="UP000320176"/>
    </source>
</evidence>
<keyword evidence="2" id="KW-0547">Nucleotide-binding</keyword>
<dbReference type="GO" id="GO:0005886">
    <property type="term" value="C:plasma membrane"/>
    <property type="evidence" value="ECO:0007669"/>
    <property type="project" value="TreeGrafter"/>
</dbReference>
<reference evidence="6 7" key="1">
    <citation type="submission" date="2019-02" db="EMBL/GenBank/DDBJ databases">
        <title>Deep-cultivation of Planctomycetes and their phenomic and genomic characterization uncovers novel biology.</title>
        <authorList>
            <person name="Wiegand S."/>
            <person name="Jogler M."/>
            <person name="Boedeker C."/>
            <person name="Pinto D."/>
            <person name="Vollmers J."/>
            <person name="Rivas-Marin E."/>
            <person name="Kohn T."/>
            <person name="Peeters S.H."/>
            <person name="Heuer A."/>
            <person name="Rast P."/>
            <person name="Oberbeckmann S."/>
            <person name="Bunk B."/>
            <person name="Jeske O."/>
            <person name="Meyerdierks A."/>
            <person name="Storesund J.E."/>
            <person name="Kallscheuer N."/>
            <person name="Luecker S."/>
            <person name="Lage O.M."/>
            <person name="Pohl T."/>
            <person name="Merkel B.J."/>
            <person name="Hornburger P."/>
            <person name="Mueller R.-W."/>
            <person name="Bruemmer F."/>
            <person name="Labrenz M."/>
            <person name="Spormann A.M."/>
            <person name="Op Den Camp H."/>
            <person name="Overmann J."/>
            <person name="Amann R."/>
            <person name="Jetten M.S.M."/>
            <person name="Mascher T."/>
            <person name="Medema M.H."/>
            <person name="Devos D.P."/>
            <person name="Kaster A.-K."/>
            <person name="Ovreas L."/>
            <person name="Rohde M."/>
            <person name="Galperin M.Y."/>
            <person name="Jogler C."/>
        </authorList>
    </citation>
    <scope>NUCLEOTIDE SEQUENCE [LARGE SCALE GENOMIC DNA]</scope>
    <source>
        <strain evidence="6 7">Pla52n</strain>
    </source>
</reference>
<organism evidence="6 7">
    <name type="scientific">Stieleria varia</name>
    <dbReference type="NCBI Taxonomy" id="2528005"/>
    <lineage>
        <taxon>Bacteria</taxon>
        <taxon>Pseudomonadati</taxon>
        <taxon>Planctomycetota</taxon>
        <taxon>Planctomycetia</taxon>
        <taxon>Pirellulales</taxon>
        <taxon>Pirellulaceae</taxon>
        <taxon>Stieleria</taxon>
    </lineage>
</organism>
<name>A0A5C6B4X8_9BACT</name>
<keyword evidence="6" id="KW-0449">Lipoprotein</keyword>
<dbReference type="AlphaFoldDB" id="A0A5C6B4X8"/>
<gene>
    <name evidence="6" type="primary">lolD_3</name>
    <name evidence="6" type="ORF">Pla52n_20570</name>
</gene>
<dbReference type="GO" id="GO:0005524">
    <property type="term" value="F:ATP binding"/>
    <property type="evidence" value="ECO:0007669"/>
    <property type="project" value="UniProtKB-KW"/>
</dbReference>
<dbReference type="SUPFAM" id="SSF52540">
    <property type="entry name" value="P-loop containing nucleoside triphosphate hydrolases"/>
    <property type="match status" value="1"/>
</dbReference>
<dbReference type="InterPro" id="IPR003593">
    <property type="entry name" value="AAA+_ATPase"/>
</dbReference>
<feature type="domain" description="ABC transporter" evidence="5">
    <location>
        <begin position="28"/>
        <end position="246"/>
    </location>
</feature>
<dbReference type="InterPro" id="IPR027417">
    <property type="entry name" value="P-loop_NTPase"/>
</dbReference>
<evidence type="ECO:0000313" key="6">
    <source>
        <dbReference type="EMBL" id="TWU06336.1"/>
    </source>
</evidence>
<comment type="caution">
    <text evidence="6">The sequence shown here is derived from an EMBL/GenBank/DDBJ whole genome shotgun (WGS) entry which is preliminary data.</text>
</comment>
<dbReference type="InterPro" id="IPR017911">
    <property type="entry name" value="MacB-like_ATP-bd"/>
</dbReference>
<keyword evidence="7" id="KW-1185">Reference proteome</keyword>
<dbReference type="PROSITE" id="PS50893">
    <property type="entry name" value="ABC_TRANSPORTER_2"/>
    <property type="match status" value="1"/>
</dbReference>